<feature type="compositionally biased region" description="Acidic residues" evidence="1">
    <location>
        <begin position="427"/>
        <end position="459"/>
    </location>
</feature>
<gene>
    <name evidence="3" type="ORF">CAEBREN_03744</name>
</gene>
<feature type="compositionally biased region" description="Basic and acidic residues" evidence="1">
    <location>
        <begin position="324"/>
        <end position="337"/>
    </location>
</feature>
<feature type="region of interest" description="Disordered" evidence="1">
    <location>
        <begin position="371"/>
        <end position="395"/>
    </location>
</feature>
<evidence type="ECO:0000313" key="4">
    <source>
        <dbReference type="Proteomes" id="UP000008068"/>
    </source>
</evidence>
<reference evidence="4" key="1">
    <citation type="submission" date="2011-07" db="EMBL/GenBank/DDBJ databases">
        <authorList>
            <consortium name="Caenorhabditis brenneri Sequencing and Analysis Consortium"/>
            <person name="Wilson R.K."/>
        </authorList>
    </citation>
    <scope>NUCLEOTIDE SEQUENCE [LARGE SCALE GENOMIC DNA]</scope>
    <source>
        <strain evidence="4">PB2801</strain>
    </source>
</reference>
<evidence type="ECO:0000313" key="3">
    <source>
        <dbReference type="EMBL" id="EGT37278.1"/>
    </source>
</evidence>
<dbReference type="SMART" id="SM00355">
    <property type="entry name" value="ZnF_C2H2"/>
    <property type="match status" value="5"/>
</dbReference>
<evidence type="ECO:0000256" key="1">
    <source>
        <dbReference type="SAM" id="MobiDB-lite"/>
    </source>
</evidence>
<organism evidence="4">
    <name type="scientific">Caenorhabditis brenneri</name>
    <name type="common">Nematode worm</name>
    <dbReference type="NCBI Taxonomy" id="135651"/>
    <lineage>
        <taxon>Eukaryota</taxon>
        <taxon>Metazoa</taxon>
        <taxon>Ecdysozoa</taxon>
        <taxon>Nematoda</taxon>
        <taxon>Chromadorea</taxon>
        <taxon>Rhabditida</taxon>
        <taxon>Rhabditina</taxon>
        <taxon>Rhabditomorpha</taxon>
        <taxon>Rhabditoidea</taxon>
        <taxon>Rhabditidae</taxon>
        <taxon>Peloderinae</taxon>
        <taxon>Caenorhabditis</taxon>
    </lineage>
</organism>
<feature type="compositionally biased region" description="Polar residues" evidence="1">
    <location>
        <begin position="273"/>
        <end position="300"/>
    </location>
</feature>
<sequence length="558" mass="62433">MSRPLKCLDCPQSEVYSSENELEAHIAAEHIKLLPYGCGICKYGKFPTEYALVKHYAEVHETTSNITLNVCYSTNLPLRRKELEEKLKMCIEARDSSEGITPEVTMSSNEVRCGPLKCLDCTEVYHYKEKLVAHIAEEHLQSMPYKCEICKHAKFPTEHVLIYHYREDHKRTGAINLTMSYSPEIVVDRKELAKRVAMCLASSSRRSIDPLPIDRKPTIPARIDPPSTATPATPSEATRKSSRISKKKVFADFVAEPPLPPTTPRRESEKDTAGSSTTPEDLNASGTESNGVSDSSNTSIHPDLDLVRDEYPSTPPPAKKQRPVKREAPEGSSEHSAKRVPVKPMLKTPLNLHATEDAIKTEVPDAITPIRTEIGQAAPLKKENPPFKGHEGKIEEPDDLLEIKKEANAVSPCKVKRPVPYSLKIEESEDILEEQEEKEDQEDQMEQEDEEYNGSEEGSEGSTSSTESVKCALCTKILTSKKNASKKSHACGKHGYLALFECGYCGCQFNGDQKQAVKKHIQICHKELGKSVDLNNFKDNRKKLKMKIKMLTDKCFPK</sequence>
<name>G0NTL4_CAEBE</name>
<feature type="compositionally biased region" description="Low complexity" evidence="1">
    <location>
        <begin position="225"/>
        <end position="236"/>
    </location>
</feature>
<dbReference type="PROSITE" id="PS00028">
    <property type="entry name" value="ZINC_FINGER_C2H2_1"/>
    <property type="match status" value="1"/>
</dbReference>
<dbReference type="OrthoDB" id="6077919at2759"/>
<dbReference type="InterPro" id="IPR013087">
    <property type="entry name" value="Znf_C2H2_type"/>
</dbReference>
<dbReference type="HOGENOM" id="CLU_488557_0_0_1"/>
<feature type="domain" description="C2H2-type" evidence="2">
    <location>
        <begin position="118"/>
        <end position="139"/>
    </location>
</feature>
<feature type="region of interest" description="Disordered" evidence="1">
    <location>
        <begin position="425"/>
        <end position="464"/>
    </location>
</feature>
<dbReference type="AlphaFoldDB" id="G0NTL4"/>
<proteinExistence type="predicted"/>
<evidence type="ECO:0000259" key="2">
    <source>
        <dbReference type="PROSITE" id="PS00028"/>
    </source>
</evidence>
<feature type="compositionally biased region" description="Basic and acidic residues" evidence="1">
    <location>
        <begin position="302"/>
        <end position="311"/>
    </location>
</feature>
<dbReference type="Gene3D" id="3.30.160.60">
    <property type="entry name" value="Classic Zinc Finger"/>
    <property type="match status" value="2"/>
</dbReference>
<dbReference type="InParanoid" id="G0NTL4"/>
<feature type="region of interest" description="Disordered" evidence="1">
    <location>
        <begin position="209"/>
        <end position="350"/>
    </location>
</feature>
<keyword evidence="4" id="KW-1185">Reference proteome</keyword>
<protein>
    <recommendedName>
        <fullName evidence="2">C2H2-type domain-containing protein</fullName>
    </recommendedName>
</protein>
<feature type="compositionally biased region" description="Basic and acidic residues" evidence="1">
    <location>
        <begin position="380"/>
        <end position="395"/>
    </location>
</feature>
<dbReference type="STRING" id="135651.G0NTL4"/>
<accession>G0NTL4</accession>
<dbReference type="EMBL" id="GL379944">
    <property type="protein sequence ID" value="EGT37278.1"/>
    <property type="molecule type" value="Genomic_DNA"/>
</dbReference>
<dbReference type="Proteomes" id="UP000008068">
    <property type="component" value="Unassembled WGS sequence"/>
</dbReference>